<evidence type="ECO:0000256" key="1">
    <source>
        <dbReference type="SAM" id="MobiDB-lite"/>
    </source>
</evidence>
<sequence>MTADFVKAGYWSPISGFPVDKIESSNFTHLFFTFADLDPKTFQITFPSQTMSDFRTFNRIVKRRNPNVKTLLSIGGPTTNTAIFAAMASQESSRKSFICSAVGNAAINGFNGLDLSWLYPSAEDECRYFRVLLSEWRNEILYVANITRNKPLLLTAQIFCSPHRDPNSIPATCSSLDWINVLPYNFHSPDKLPNQIGSHAPWRSEEQQPSWETEINAWIEAGLDCQKVVLGLAPAKGATPSYATATSISYDDRERIAKRIQYAKEKNLLGYCAWHVSTDDNWMLNSKTGVGHASSKQAAPAQGTRQSQTTQSDVHQPHDSQGPAKGGENSNQAHDTLSPASIGHASSQQAASAKTTQLSQTDQAGIHQPQHSEGGENSCHEAHGTPSPTCTKQSQTSEPDVHPPQQSDGPTRSGENSNQADGTPSHTWRHQLLSGPSSLNQPGQVFINQNILNRRKRVERTLARRMAQPSPTCIEQESSQQTTPTQGSQQSQTTQPSVHQPQHSKRPIEGRENSSQTHGTPNPTCIDQESLEQAAPAQGTQQSQTIQPGFHQPQHSKVPTKGRKNSSQSHGTPSPTCFGHSSSQQAATARVTQPSETTQPGVYQPQHFEESIKDGENSSLAQGTPSPARMGHEGSRRAAAAQRTKQSQTTQPGVQMQHSQGLNEREKNSSQADETQSPAWLASFMSDLEVMFRVRLAPIEARLDRTKELMQNMRQDHTRTSTTLHSVMDKLESMSQAQARLKDRMKGIGEPLGQIEDWKQEISSIPSQLDTVNEVLEKLSVSIADITKGMPNCWGEDIYG</sequence>
<feature type="compositionally biased region" description="Polar residues" evidence="1">
    <location>
        <begin position="513"/>
        <end position="527"/>
    </location>
</feature>
<dbReference type="GO" id="GO:0005975">
    <property type="term" value="P:carbohydrate metabolic process"/>
    <property type="evidence" value="ECO:0007669"/>
    <property type="project" value="InterPro"/>
</dbReference>
<feature type="compositionally biased region" description="Low complexity" evidence="1">
    <location>
        <begin position="345"/>
        <end position="361"/>
    </location>
</feature>
<reference evidence="3 4" key="1">
    <citation type="journal article" date="2019" name="Plant Biotechnol. J.">
        <title>The red bayberry genome and genetic basis of sex determination.</title>
        <authorList>
            <person name="Jia H.M."/>
            <person name="Jia H.J."/>
            <person name="Cai Q.L."/>
            <person name="Wang Y."/>
            <person name="Zhao H.B."/>
            <person name="Yang W.F."/>
            <person name="Wang G.Y."/>
            <person name="Li Y.H."/>
            <person name="Zhan D.L."/>
            <person name="Shen Y.T."/>
            <person name="Niu Q.F."/>
            <person name="Chang L."/>
            <person name="Qiu J."/>
            <person name="Zhao L."/>
            <person name="Xie H.B."/>
            <person name="Fu W.Y."/>
            <person name="Jin J."/>
            <person name="Li X.W."/>
            <person name="Jiao Y."/>
            <person name="Zhou C.C."/>
            <person name="Tu T."/>
            <person name="Chai C.Y."/>
            <person name="Gao J.L."/>
            <person name="Fan L.J."/>
            <person name="van de Weg E."/>
            <person name="Wang J.Y."/>
            <person name="Gao Z.S."/>
        </authorList>
    </citation>
    <scope>NUCLEOTIDE SEQUENCE [LARGE SCALE GENOMIC DNA]</scope>
    <source>
        <tissue evidence="3">Leaves</tissue>
    </source>
</reference>
<name>A0A6A1VG35_9ROSI</name>
<feature type="compositionally biased region" description="Polar residues" evidence="1">
    <location>
        <begin position="303"/>
        <end position="314"/>
    </location>
</feature>
<dbReference type="PANTHER" id="PTHR11177:SF383">
    <property type="entry name" value="GLYCOSYL HYDROLASE FAMILY PROTEIN WITH CHITINASE INSERTION DOMAIN-CONTAINING PROTEIN"/>
    <property type="match status" value="1"/>
</dbReference>
<feature type="region of interest" description="Disordered" evidence="1">
    <location>
        <begin position="288"/>
        <end position="446"/>
    </location>
</feature>
<feature type="compositionally biased region" description="Low complexity" evidence="1">
    <location>
        <begin position="476"/>
        <end position="501"/>
    </location>
</feature>
<dbReference type="Pfam" id="PF00704">
    <property type="entry name" value="Glyco_hydro_18"/>
    <property type="match status" value="1"/>
</dbReference>
<dbReference type="InterPro" id="IPR011583">
    <property type="entry name" value="Chitinase_II/V-like_cat"/>
</dbReference>
<feature type="compositionally biased region" description="Polar residues" evidence="1">
    <location>
        <begin position="538"/>
        <end position="557"/>
    </location>
</feature>
<dbReference type="InterPro" id="IPR050314">
    <property type="entry name" value="Glycosyl_Hydrlase_18"/>
</dbReference>
<dbReference type="OrthoDB" id="73875at2759"/>
<dbReference type="EMBL" id="RXIC02000023">
    <property type="protein sequence ID" value="KAB1211842.1"/>
    <property type="molecule type" value="Genomic_DNA"/>
</dbReference>
<evidence type="ECO:0000259" key="2">
    <source>
        <dbReference type="PROSITE" id="PS51910"/>
    </source>
</evidence>
<feature type="compositionally biased region" description="Polar residues" evidence="1">
    <location>
        <begin position="643"/>
        <end position="662"/>
    </location>
</feature>
<feature type="compositionally biased region" description="Polar residues" evidence="1">
    <location>
        <begin position="434"/>
        <end position="446"/>
    </location>
</feature>
<comment type="caution">
    <text evidence="3">The sequence shown here is derived from an EMBL/GenBank/DDBJ whole genome shotgun (WGS) entry which is preliminary data.</text>
</comment>
<gene>
    <name evidence="3" type="ORF">CJ030_MR5G010029</name>
</gene>
<feature type="compositionally biased region" description="Polar residues" evidence="1">
    <location>
        <begin position="565"/>
        <end position="601"/>
    </location>
</feature>
<dbReference type="Proteomes" id="UP000516437">
    <property type="component" value="Chromosome 5"/>
</dbReference>
<dbReference type="SUPFAM" id="SSF51445">
    <property type="entry name" value="(Trans)glycosidases"/>
    <property type="match status" value="1"/>
</dbReference>
<dbReference type="InterPro" id="IPR029070">
    <property type="entry name" value="Chitinase_insertion_sf"/>
</dbReference>
<accession>A0A6A1VG35</accession>
<dbReference type="GO" id="GO:0006032">
    <property type="term" value="P:chitin catabolic process"/>
    <property type="evidence" value="ECO:0007669"/>
    <property type="project" value="TreeGrafter"/>
</dbReference>
<dbReference type="SMART" id="SM00636">
    <property type="entry name" value="Glyco_18"/>
    <property type="match status" value="1"/>
</dbReference>
<evidence type="ECO:0000313" key="3">
    <source>
        <dbReference type="EMBL" id="KAB1211842.1"/>
    </source>
</evidence>
<feature type="domain" description="GH18" evidence="2">
    <location>
        <begin position="5"/>
        <end position="295"/>
    </location>
</feature>
<feature type="compositionally biased region" description="Polar residues" evidence="1">
    <location>
        <begin position="328"/>
        <end position="339"/>
    </location>
</feature>
<keyword evidence="4" id="KW-1185">Reference proteome</keyword>
<feature type="region of interest" description="Disordered" evidence="1">
    <location>
        <begin position="614"/>
        <end position="676"/>
    </location>
</feature>
<dbReference type="InterPro" id="IPR017853">
    <property type="entry name" value="GH"/>
</dbReference>
<dbReference type="AlphaFoldDB" id="A0A6A1VG35"/>
<organism evidence="3 4">
    <name type="scientific">Morella rubra</name>
    <name type="common">Chinese bayberry</name>
    <dbReference type="NCBI Taxonomy" id="262757"/>
    <lineage>
        <taxon>Eukaryota</taxon>
        <taxon>Viridiplantae</taxon>
        <taxon>Streptophyta</taxon>
        <taxon>Embryophyta</taxon>
        <taxon>Tracheophyta</taxon>
        <taxon>Spermatophyta</taxon>
        <taxon>Magnoliopsida</taxon>
        <taxon>eudicotyledons</taxon>
        <taxon>Gunneridae</taxon>
        <taxon>Pentapetalae</taxon>
        <taxon>rosids</taxon>
        <taxon>fabids</taxon>
        <taxon>Fagales</taxon>
        <taxon>Myricaceae</taxon>
        <taxon>Morella</taxon>
    </lineage>
</organism>
<dbReference type="PANTHER" id="PTHR11177">
    <property type="entry name" value="CHITINASE"/>
    <property type="match status" value="1"/>
</dbReference>
<protein>
    <submittedName>
        <fullName evidence="3">Chitinase-3-like protein 2</fullName>
    </submittedName>
</protein>
<dbReference type="PROSITE" id="PS51910">
    <property type="entry name" value="GH18_2"/>
    <property type="match status" value="1"/>
</dbReference>
<evidence type="ECO:0000313" key="4">
    <source>
        <dbReference type="Proteomes" id="UP000516437"/>
    </source>
</evidence>
<proteinExistence type="predicted"/>
<dbReference type="GO" id="GO:0005576">
    <property type="term" value="C:extracellular region"/>
    <property type="evidence" value="ECO:0007669"/>
    <property type="project" value="TreeGrafter"/>
</dbReference>
<dbReference type="InterPro" id="IPR001223">
    <property type="entry name" value="Glyco_hydro18_cat"/>
</dbReference>
<dbReference type="Gene3D" id="3.20.20.80">
    <property type="entry name" value="Glycosidases"/>
    <property type="match status" value="2"/>
</dbReference>
<feature type="compositionally biased region" description="Polar residues" evidence="1">
    <location>
        <begin position="386"/>
        <end position="426"/>
    </location>
</feature>
<feature type="region of interest" description="Disordered" evidence="1">
    <location>
        <begin position="464"/>
        <end position="602"/>
    </location>
</feature>
<dbReference type="GO" id="GO:0004568">
    <property type="term" value="F:chitinase activity"/>
    <property type="evidence" value="ECO:0007669"/>
    <property type="project" value="TreeGrafter"/>
</dbReference>
<dbReference type="Gene3D" id="3.10.50.10">
    <property type="match status" value="1"/>
</dbReference>
<dbReference type="GO" id="GO:0008061">
    <property type="term" value="F:chitin binding"/>
    <property type="evidence" value="ECO:0007669"/>
    <property type="project" value="InterPro"/>
</dbReference>